<evidence type="ECO:0000313" key="2">
    <source>
        <dbReference type="Proteomes" id="UP001202180"/>
    </source>
</evidence>
<proteinExistence type="predicted"/>
<gene>
    <name evidence="1" type="ORF">M0L20_25275</name>
</gene>
<dbReference type="Proteomes" id="UP001202180">
    <property type="component" value="Unassembled WGS sequence"/>
</dbReference>
<dbReference type="Gene3D" id="3.40.50.720">
    <property type="entry name" value="NAD(P)-binding Rossmann-like Domain"/>
    <property type="match status" value="1"/>
</dbReference>
<dbReference type="SUPFAM" id="SSF51735">
    <property type="entry name" value="NAD(P)-binding Rossmann-fold domains"/>
    <property type="match status" value="1"/>
</dbReference>
<keyword evidence="2" id="KW-1185">Reference proteome</keyword>
<comment type="caution">
    <text evidence="1">The sequence shown here is derived from an EMBL/GenBank/DDBJ whole genome shotgun (WGS) entry which is preliminary data.</text>
</comment>
<sequence>MSNGLKRSHEINPNGSHRHDGKGLLLASLDHPHITQVLMVNRRSSGLKHPKLTELIVPDFTHLVSYSVHLPVYDGCFYCAGISSFSMDEQQYSHITLYTTMLFARDLARFNPGMVFVYLSGLYADSSERGKIMWARIKGKTENALNELPFKAVCSFRPGFIMPLKGQKNVRLLYKGLKLIYPYVFPKLTLTYDEVATALIRVLRLGYDKTILEINEMKSLAKQSELDTYNFR</sequence>
<protein>
    <submittedName>
        <fullName evidence="1">Epimerase</fullName>
    </submittedName>
</protein>
<dbReference type="RefSeq" id="WP_248479922.1">
    <property type="nucleotide sequence ID" value="NZ_JALPRF010000007.1"/>
</dbReference>
<dbReference type="PANTHER" id="PTHR14097">
    <property type="entry name" value="OXIDOREDUCTASE HTATIP2"/>
    <property type="match status" value="1"/>
</dbReference>
<evidence type="ECO:0000313" key="1">
    <source>
        <dbReference type="EMBL" id="MCK8495207.1"/>
    </source>
</evidence>
<reference evidence="1 2" key="1">
    <citation type="submission" date="2022-04" db="EMBL/GenBank/DDBJ databases">
        <title>Spirosoma sp. strain RP8 genome sequencing and assembly.</title>
        <authorList>
            <person name="Jung Y."/>
        </authorList>
    </citation>
    <scope>NUCLEOTIDE SEQUENCE [LARGE SCALE GENOMIC DNA]</scope>
    <source>
        <strain evidence="1 2">RP8</strain>
    </source>
</reference>
<organism evidence="1 2">
    <name type="scientific">Spirosoma liriopis</name>
    <dbReference type="NCBI Taxonomy" id="2937440"/>
    <lineage>
        <taxon>Bacteria</taxon>
        <taxon>Pseudomonadati</taxon>
        <taxon>Bacteroidota</taxon>
        <taxon>Cytophagia</taxon>
        <taxon>Cytophagales</taxon>
        <taxon>Cytophagaceae</taxon>
        <taxon>Spirosoma</taxon>
    </lineage>
</organism>
<name>A0ABT0HST5_9BACT</name>
<accession>A0ABT0HST5</accession>
<dbReference type="PANTHER" id="PTHR14097:SF8">
    <property type="entry name" value="NAD(P)-BINDING DOMAIN-CONTAINING PROTEIN"/>
    <property type="match status" value="1"/>
</dbReference>
<dbReference type="EMBL" id="JALPRF010000007">
    <property type="protein sequence ID" value="MCK8495207.1"/>
    <property type="molecule type" value="Genomic_DNA"/>
</dbReference>
<dbReference type="InterPro" id="IPR036291">
    <property type="entry name" value="NAD(P)-bd_dom_sf"/>
</dbReference>